<gene>
    <name evidence="15" type="ORF">DSTB1V02_LOCUS2453</name>
</gene>
<dbReference type="InterPro" id="IPR027417">
    <property type="entry name" value="P-loop_NTPase"/>
</dbReference>
<comment type="similarity">
    <text evidence="4 13">Belongs to the complex I NDUFA10 subunit family.</text>
</comment>
<comment type="function">
    <text evidence="2 13">Accessory subunit of the mitochondrial membrane respiratory chain NADH dehydrogenase (Complex I), that is believed not to be involved in catalysis. Complex I functions in the transfer of electrons from NADH to the respiratory chain. The immediate electron acceptor for the enzyme is believed to be ubiquinone.</text>
</comment>
<keyword evidence="11 13" id="KW-0249">Electron transport</keyword>
<evidence type="ECO:0000256" key="9">
    <source>
        <dbReference type="ARBA" id="ARBA00022827"/>
    </source>
</evidence>
<dbReference type="GO" id="GO:0005759">
    <property type="term" value="C:mitochondrial matrix"/>
    <property type="evidence" value="ECO:0007669"/>
    <property type="project" value="UniProtKB-SubCell"/>
</dbReference>
<dbReference type="EMBL" id="CAJPEV010000274">
    <property type="protein sequence ID" value="CAG0883292.1"/>
    <property type="molecule type" value="Genomic_DNA"/>
</dbReference>
<reference evidence="15" key="1">
    <citation type="submission" date="2020-11" db="EMBL/GenBank/DDBJ databases">
        <authorList>
            <person name="Tran Van P."/>
        </authorList>
    </citation>
    <scope>NUCLEOTIDE SEQUENCE</scope>
</reference>
<keyword evidence="12 13" id="KW-0496">Mitochondrion</keyword>
<dbReference type="SUPFAM" id="SSF52540">
    <property type="entry name" value="P-loop containing nucleoside triphosphate hydrolases"/>
    <property type="match status" value="1"/>
</dbReference>
<evidence type="ECO:0000256" key="7">
    <source>
        <dbReference type="ARBA" id="ARBA00022630"/>
    </source>
</evidence>
<name>A0A7R8X4B0_9CRUS</name>
<evidence type="ECO:0000259" key="14">
    <source>
        <dbReference type="Pfam" id="PF01712"/>
    </source>
</evidence>
<evidence type="ECO:0000256" key="13">
    <source>
        <dbReference type="PIRNR" id="PIRNR000543"/>
    </source>
</evidence>
<evidence type="ECO:0000256" key="6">
    <source>
        <dbReference type="ARBA" id="ARBA00022448"/>
    </source>
</evidence>
<keyword evidence="10" id="KW-0809">Transit peptide</keyword>
<dbReference type="PANTHER" id="PTHR10513">
    <property type="entry name" value="DEOXYNUCLEOSIDE KINASE"/>
    <property type="match status" value="1"/>
</dbReference>
<dbReference type="GO" id="GO:0006120">
    <property type="term" value="P:mitochondrial electron transport, NADH to ubiquinone"/>
    <property type="evidence" value="ECO:0007669"/>
    <property type="project" value="InterPro"/>
</dbReference>
<dbReference type="Pfam" id="PF01712">
    <property type="entry name" value="dNK"/>
    <property type="match status" value="1"/>
</dbReference>
<evidence type="ECO:0000256" key="1">
    <source>
        <dbReference type="ARBA" id="ARBA00001974"/>
    </source>
</evidence>
<dbReference type="EMBL" id="LR899791">
    <property type="protein sequence ID" value="CAD7242488.1"/>
    <property type="molecule type" value="Genomic_DNA"/>
</dbReference>
<keyword evidence="6 13" id="KW-0813">Transport</keyword>
<protein>
    <recommendedName>
        <fullName evidence="5 13">NADH dehydrogenase [ubiquinone] 1 alpha subcomplex subunit 10, mitochondrial</fullName>
    </recommendedName>
</protein>
<sequence length="407" mass="47184">MAAAISLKASVGLGLCVRPLAGSWASPVTLCRALALSPLVAHVQSAGIAGKNIRDKSIKKPAPFPYRTKKYRAWHAFWDMTTERFDENTKLVVVEGNVAAGKANVAKALAEELEMLYVPAAHMDMVYINTAGFDTKQLDPALPPDTRSFTVADFNKNPHHKHAFFLQHSQGVVMDRCVYSDYIFLEAMHKFGYVTKAAKNYYYEVKKNTMMDLMQPHLVIYLDVPVPEIQKRIQKRNIPDEVQSKVLTPEYLSTIENLYKHDYLKNMSNHAHVLIYDWSGYGDPEYIVEDIERLDFEKHEKDHHDPKMQDWWLPNEDEWAEKRYLFTRNKWKLMSYFNIPPFGVPELMIDGMVYNDYENIWSEAPGNKYQPGYDKRLGVSGLLFKTKNFLREYATPVPFKEWWIPEK</sequence>
<evidence type="ECO:0000256" key="5">
    <source>
        <dbReference type="ARBA" id="ARBA00017279"/>
    </source>
</evidence>
<dbReference type="PIRSF" id="PIRSF000543">
    <property type="entry name" value="NADH_UQ_42KD"/>
    <property type="match status" value="1"/>
</dbReference>
<dbReference type="Proteomes" id="UP000677054">
    <property type="component" value="Unassembled WGS sequence"/>
</dbReference>
<keyword evidence="8 13" id="KW-0679">Respiratory chain</keyword>
<keyword evidence="7 13" id="KW-0285">Flavoprotein</keyword>
<evidence type="ECO:0000256" key="4">
    <source>
        <dbReference type="ARBA" id="ARBA00008606"/>
    </source>
</evidence>
<evidence type="ECO:0000256" key="12">
    <source>
        <dbReference type="ARBA" id="ARBA00023128"/>
    </source>
</evidence>
<dbReference type="InterPro" id="IPR050566">
    <property type="entry name" value="Deoxyribonucleoside_kinase"/>
</dbReference>
<keyword evidence="9 13" id="KW-0274">FAD</keyword>
<comment type="cofactor">
    <cofactor evidence="1 13">
        <name>FAD</name>
        <dbReference type="ChEBI" id="CHEBI:57692"/>
    </cofactor>
</comment>
<evidence type="ECO:0000256" key="3">
    <source>
        <dbReference type="ARBA" id="ARBA00004305"/>
    </source>
</evidence>
<evidence type="ECO:0000256" key="10">
    <source>
        <dbReference type="ARBA" id="ARBA00022946"/>
    </source>
</evidence>
<evidence type="ECO:0000313" key="15">
    <source>
        <dbReference type="EMBL" id="CAD7242488.1"/>
    </source>
</evidence>
<evidence type="ECO:0000256" key="11">
    <source>
        <dbReference type="ARBA" id="ARBA00022982"/>
    </source>
</evidence>
<dbReference type="OrthoDB" id="17400at2759"/>
<feature type="domain" description="Deoxynucleoside kinase" evidence="14">
    <location>
        <begin position="93"/>
        <end position="303"/>
    </location>
</feature>
<dbReference type="Gene3D" id="3.40.50.300">
    <property type="entry name" value="P-loop containing nucleotide triphosphate hydrolases"/>
    <property type="match status" value="1"/>
</dbReference>
<proteinExistence type="inferred from homology"/>
<evidence type="ECO:0000256" key="2">
    <source>
        <dbReference type="ARBA" id="ARBA00003195"/>
    </source>
</evidence>
<dbReference type="InterPro" id="IPR031314">
    <property type="entry name" value="DNK_dom"/>
</dbReference>
<organism evidence="15">
    <name type="scientific">Darwinula stevensoni</name>
    <dbReference type="NCBI Taxonomy" id="69355"/>
    <lineage>
        <taxon>Eukaryota</taxon>
        <taxon>Metazoa</taxon>
        <taxon>Ecdysozoa</taxon>
        <taxon>Arthropoda</taxon>
        <taxon>Crustacea</taxon>
        <taxon>Oligostraca</taxon>
        <taxon>Ostracoda</taxon>
        <taxon>Podocopa</taxon>
        <taxon>Podocopida</taxon>
        <taxon>Darwinulocopina</taxon>
        <taxon>Darwinuloidea</taxon>
        <taxon>Darwinulidae</taxon>
        <taxon>Darwinula</taxon>
    </lineage>
</organism>
<dbReference type="InterPro" id="IPR015828">
    <property type="entry name" value="NDUFA10"/>
</dbReference>
<keyword evidence="16" id="KW-1185">Reference proteome</keyword>
<accession>A0A7R8X4B0</accession>
<evidence type="ECO:0000256" key="8">
    <source>
        <dbReference type="ARBA" id="ARBA00022660"/>
    </source>
</evidence>
<dbReference type="PANTHER" id="PTHR10513:SF15">
    <property type="entry name" value="NADH DEHYDROGENASE [UBIQUINONE] 1 ALPHA SUBCOMPLEX SUBUNIT 10, MITOCHONDRIAL"/>
    <property type="match status" value="1"/>
</dbReference>
<evidence type="ECO:0000313" key="16">
    <source>
        <dbReference type="Proteomes" id="UP000677054"/>
    </source>
</evidence>
<dbReference type="AlphaFoldDB" id="A0A7R8X4B0"/>
<comment type="subcellular location">
    <subcellularLocation>
        <location evidence="3 13">Mitochondrion matrix</location>
    </subcellularLocation>
</comment>